<dbReference type="Pfam" id="PF02826">
    <property type="entry name" value="2-Hacid_dh_C"/>
    <property type="match status" value="1"/>
</dbReference>
<dbReference type="InterPro" id="IPR036291">
    <property type="entry name" value="NAD(P)-bd_dom_sf"/>
</dbReference>
<dbReference type="Proteomes" id="UP000244016">
    <property type="component" value="Unassembled WGS sequence"/>
</dbReference>
<feature type="domain" description="D-isomer specific 2-hydroxyacid dehydrogenase NAD-binding" evidence="1">
    <location>
        <begin position="150"/>
        <end position="240"/>
    </location>
</feature>
<reference evidence="3 4" key="1">
    <citation type="submission" date="2017-08" db="EMBL/GenBank/DDBJ databases">
        <title>Burning lignite coal seam in the remote Altai Mountains harbors a hydrogen-driven thermophilic microbial community.</title>
        <authorList>
            <person name="Kadnikov V.V."/>
            <person name="Mardanov A.V."/>
            <person name="Ivasenko D."/>
            <person name="Beletsky A.V."/>
            <person name="Karnachuk O.V."/>
            <person name="Ravin N.V."/>
        </authorList>
    </citation>
    <scope>NUCLEOTIDE SEQUENCE [LARGE SCALE GENOMIC DNA]</scope>
    <source>
        <strain evidence="3">AL31</strain>
    </source>
</reference>
<name>A0A2T5G8T9_9BACL</name>
<protein>
    <submittedName>
        <fullName evidence="3">Dipicolinate synthase subunit A</fullName>
    </submittedName>
</protein>
<dbReference type="GO" id="GO:0051287">
    <property type="term" value="F:NAD binding"/>
    <property type="evidence" value="ECO:0007669"/>
    <property type="project" value="InterPro"/>
</dbReference>
<accession>A0A2T5G8T9</accession>
<organism evidence="3 4">
    <name type="scientific">Brockia lithotrophica</name>
    <dbReference type="NCBI Taxonomy" id="933949"/>
    <lineage>
        <taxon>Bacteria</taxon>
        <taxon>Bacillati</taxon>
        <taxon>Bacillota</taxon>
        <taxon>Bacilli</taxon>
        <taxon>Bacillales</taxon>
        <taxon>Bacillales Family X. Incertae Sedis</taxon>
        <taxon>Brockia</taxon>
    </lineage>
</organism>
<dbReference type="SUPFAM" id="SSF51735">
    <property type="entry name" value="NAD(P)-binding Rossmann-fold domains"/>
    <property type="match status" value="1"/>
</dbReference>
<comment type="caution">
    <text evidence="3">The sequence shown here is derived from an EMBL/GenBank/DDBJ whole genome shotgun (WGS) entry which is preliminary data.</text>
</comment>
<evidence type="ECO:0000259" key="2">
    <source>
        <dbReference type="Pfam" id="PF16924"/>
    </source>
</evidence>
<dbReference type="NCBIfam" id="NF006162">
    <property type="entry name" value="PRK08306.1"/>
    <property type="match status" value="1"/>
</dbReference>
<gene>
    <name evidence="3" type="ORF">BLITH_0786</name>
</gene>
<evidence type="ECO:0000313" key="4">
    <source>
        <dbReference type="Proteomes" id="UP000244016"/>
    </source>
</evidence>
<dbReference type="EMBL" id="PEBW01000002">
    <property type="protein sequence ID" value="PTQ52607.1"/>
    <property type="molecule type" value="Genomic_DNA"/>
</dbReference>
<evidence type="ECO:0000313" key="3">
    <source>
        <dbReference type="EMBL" id="PTQ52607.1"/>
    </source>
</evidence>
<dbReference type="InterPro" id="IPR006140">
    <property type="entry name" value="D-isomer_DH_NAD-bd"/>
</dbReference>
<feature type="domain" description="Dipicolinate synthase subunit A N-terminal" evidence="2">
    <location>
        <begin position="8"/>
        <end position="122"/>
    </location>
</feature>
<dbReference type="AlphaFoldDB" id="A0A2T5G8T9"/>
<sequence>MLLSGIRVLVAGGDARHLVVVSRLVERDAQVDLVGYDNLKPPPPGATHVSFTPDRLARYDAVLLPVKGLGEGGEAETVFSSEAPVFTEAHLEALAGATLYSGIATPFLTRAAERHGIRVVTLLDRDDVAILNAIPTAEGALLLAIQNSEITLHGSTSVVIGLGRVGMTLARALLGIGAHVRAVVREARDYARAYEMGTAPYYVRDIGKALRGADFVFNTAPAPVLTAEVLLELKPDAFVLDLASAPGGTDFRFAEKRGIRAMLAPSLPGLVAPRTAGEILADALVRLLWENHAAR</sequence>
<evidence type="ECO:0000259" key="1">
    <source>
        <dbReference type="Pfam" id="PF02826"/>
    </source>
</evidence>
<proteinExistence type="predicted"/>
<dbReference type="Gene3D" id="3.40.50.720">
    <property type="entry name" value="NAD(P)-binding Rossmann-like Domain"/>
    <property type="match status" value="2"/>
</dbReference>
<dbReference type="Pfam" id="PF16924">
    <property type="entry name" value="DpaA_N"/>
    <property type="match status" value="1"/>
</dbReference>
<dbReference type="InterPro" id="IPR031629">
    <property type="entry name" value="DpaA_N"/>
</dbReference>